<keyword evidence="5" id="KW-1185">Reference proteome</keyword>
<gene>
    <name evidence="4" type="ORF">HMPREF1536_05156</name>
</gene>
<reference evidence="4 5" key="1">
    <citation type="submission" date="2013-04" db="EMBL/GenBank/DDBJ databases">
        <title>The Genome Sequence of Parabacteroides gordonii DSM 23371.</title>
        <authorList>
            <consortium name="The Broad Institute Genomics Platform"/>
            <person name="Earl A."/>
            <person name="Ward D."/>
            <person name="Feldgarden M."/>
            <person name="Gevers D."/>
            <person name="Martens E."/>
            <person name="Sakamoto M."/>
            <person name="Benno Y."/>
            <person name="Suzuki N."/>
            <person name="Matsunaga N."/>
            <person name="Koshihara K."/>
            <person name="Seki M."/>
            <person name="Komiya H."/>
            <person name="Walker B."/>
            <person name="Young S."/>
            <person name="Zeng Q."/>
            <person name="Gargeya S."/>
            <person name="Fitzgerald M."/>
            <person name="Haas B."/>
            <person name="Abouelleil A."/>
            <person name="Allen A.W."/>
            <person name="Alvarado L."/>
            <person name="Arachchi H.M."/>
            <person name="Berlin A.M."/>
            <person name="Chapman S.B."/>
            <person name="Gainer-Dewar J."/>
            <person name="Goldberg J."/>
            <person name="Griggs A."/>
            <person name="Gujja S."/>
            <person name="Hansen M."/>
            <person name="Howarth C."/>
            <person name="Imamovic A."/>
            <person name="Ireland A."/>
            <person name="Larimer J."/>
            <person name="McCowan C."/>
            <person name="Murphy C."/>
            <person name="Pearson M."/>
            <person name="Poon T.W."/>
            <person name="Priest M."/>
            <person name="Roberts A."/>
            <person name="Saif S."/>
            <person name="Shea T."/>
            <person name="Sisk P."/>
            <person name="Sykes S."/>
            <person name="Wortman J."/>
            <person name="Nusbaum C."/>
            <person name="Birren B."/>
        </authorList>
    </citation>
    <scope>NUCLEOTIDE SEQUENCE [LARGE SCALE GENOMIC DNA]</scope>
    <source>
        <strain evidence="4 5">MS-1</strain>
    </source>
</reference>
<dbReference type="InterPro" id="IPR041607">
    <property type="entry name" value="HU-HIG"/>
</dbReference>
<dbReference type="STRING" id="1203610.HMPREF1536_05156"/>
<proteinExistence type="predicted"/>
<dbReference type="Proteomes" id="UP000033035">
    <property type="component" value="Unassembled WGS sequence"/>
</dbReference>
<protein>
    <recommendedName>
        <fullName evidence="3">HU domain-containing protein</fullName>
    </recommendedName>
</protein>
<dbReference type="SUPFAM" id="SSF47729">
    <property type="entry name" value="IHF-like DNA-binding proteins"/>
    <property type="match status" value="1"/>
</dbReference>
<dbReference type="HOGENOM" id="CLU_112331_1_0_10"/>
<accession>A0A0F5IQX8</accession>
<evidence type="ECO:0000256" key="1">
    <source>
        <dbReference type="ARBA" id="ARBA00023125"/>
    </source>
</evidence>
<evidence type="ECO:0000313" key="4">
    <source>
        <dbReference type="EMBL" id="KKB47512.1"/>
    </source>
</evidence>
<dbReference type="InterPro" id="IPR010992">
    <property type="entry name" value="IHF-like_DNA-bd_dom_sf"/>
</dbReference>
<feature type="domain" description="HU" evidence="3">
    <location>
        <begin position="9"/>
        <end position="117"/>
    </location>
</feature>
<dbReference type="PATRIC" id="fig|1203610.3.peg.5270"/>
<dbReference type="Pfam" id="PF18291">
    <property type="entry name" value="HU-HIG"/>
    <property type="match status" value="1"/>
</dbReference>
<organism evidence="4 5">
    <name type="scientific">Parabacteroides gordonii MS-1 = DSM 23371</name>
    <dbReference type="NCBI Taxonomy" id="1203610"/>
    <lineage>
        <taxon>Bacteria</taxon>
        <taxon>Pseudomonadati</taxon>
        <taxon>Bacteroidota</taxon>
        <taxon>Bacteroidia</taxon>
        <taxon>Bacteroidales</taxon>
        <taxon>Tannerellaceae</taxon>
        <taxon>Parabacteroides</taxon>
    </lineage>
</organism>
<evidence type="ECO:0000256" key="2">
    <source>
        <dbReference type="SAM" id="MobiDB-lite"/>
    </source>
</evidence>
<dbReference type="EMBL" id="AQHW01000029">
    <property type="protein sequence ID" value="KKB47512.1"/>
    <property type="molecule type" value="Genomic_DNA"/>
</dbReference>
<feature type="region of interest" description="Disordered" evidence="2">
    <location>
        <begin position="133"/>
        <end position="155"/>
    </location>
</feature>
<evidence type="ECO:0000313" key="5">
    <source>
        <dbReference type="Proteomes" id="UP000033035"/>
    </source>
</evidence>
<name>A0A0F5IQX8_9BACT</name>
<keyword evidence="1" id="KW-0238">DNA-binding</keyword>
<evidence type="ECO:0000259" key="3">
    <source>
        <dbReference type="Pfam" id="PF18291"/>
    </source>
</evidence>
<dbReference type="AlphaFoldDB" id="A0A0F5IQX8"/>
<dbReference type="GO" id="GO:0003677">
    <property type="term" value="F:DNA binding"/>
    <property type="evidence" value="ECO:0007669"/>
    <property type="project" value="UniProtKB-KW"/>
</dbReference>
<sequence length="155" mass="17171">MTTTGTLKFRKYQEKRAGDFKDKWYGKAVQDRMVEFEDFVTHMSEHNSPYSRGVIHGVLIDMLSCLQELVLDGKSVRLGELGLFSIGMSTSPAATAQEFTAANIKGVHLNVRNTKTWSNQELRKRCRLTELTAYAGTPQEGGGGGGGEDDRPVIE</sequence>
<dbReference type="RefSeq" id="WP_028727991.1">
    <property type="nucleotide sequence ID" value="NZ_AUAE01000025.1"/>
</dbReference>
<comment type="caution">
    <text evidence="4">The sequence shown here is derived from an EMBL/GenBank/DDBJ whole genome shotgun (WGS) entry which is preliminary data.</text>
</comment>